<evidence type="ECO:0000313" key="1">
    <source>
        <dbReference type="EMBL" id="SBV94880.1"/>
    </source>
</evidence>
<protein>
    <submittedName>
        <fullName evidence="1">Uncharacterized protein</fullName>
    </submittedName>
</protein>
<dbReference type="EMBL" id="FLUL01000001">
    <property type="protein sequence ID" value="SBV94880.1"/>
    <property type="molecule type" value="Genomic_DNA"/>
</dbReference>
<proteinExistence type="predicted"/>
<accession>A0A212J608</accession>
<organism evidence="1">
    <name type="scientific">uncultured Dysgonomonas sp</name>
    <dbReference type="NCBI Taxonomy" id="206096"/>
    <lineage>
        <taxon>Bacteria</taxon>
        <taxon>Pseudomonadati</taxon>
        <taxon>Bacteroidota</taxon>
        <taxon>Bacteroidia</taxon>
        <taxon>Bacteroidales</taxon>
        <taxon>Dysgonomonadaceae</taxon>
        <taxon>Dysgonomonas</taxon>
        <taxon>environmental samples</taxon>
    </lineage>
</organism>
<dbReference type="AlphaFoldDB" id="A0A212J608"/>
<name>A0A212J608_9BACT</name>
<dbReference type="RefSeq" id="WP_296947401.1">
    <property type="nucleotide sequence ID" value="NZ_LT599021.1"/>
</dbReference>
<reference evidence="1" key="1">
    <citation type="submission" date="2016-04" db="EMBL/GenBank/DDBJ databases">
        <authorList>
            <person name="Evans L.H."/>
            <person name="Alamgir A."/>
            <person name="Owens N."/>
            <person name="Weber N.D."/>
            <person name="Virtaneva K."/>
            <person name="Barbian K."/>
            <person name="Babar A."/>
            <person name="Rosenke K."/>
        </authorList>
    </citation>
    <scope>NUCLEOTIDE SEQUENCE</scope>
    <source>
        <strain evidence="1">86-2</strain>
    </source>
</reference>
<gene>
    <name evidence="1" type="ORF">KL86DYS2_10809</name>
</gene>
<sequence length="101" mass="12110">MSLENESGLSEVVIDDARKKCQRLADKAVGQYKKAKQMASNRSDGEYQMRNFQEQCERIKAKDEQDRTIKEIAMLKQYEDENWQANFMYEYDYDDDDDYRL</sequence>